<dbReference type="AlphaFoldDB" id="A0A9W7SP82"/>
<keyword evidence="2" id="KW-0472">Membrane</keyword>
<gene>
    <name evidence="3" type="ORF">Tdes44962_MAKER10098</name>
</gene>
<evidence type="ECO:0000256" key="1">
    <source>
        <dbReference type="SAM" id="MobiDB-lite"/>
    </source>
</evidence>
<dbReference type="Proteomes" id="UP001138500">
    <property type="component" value="Unassembled WGS sequence"/>
</dbReference>
<reference evidence="3 4" key="1">
    <citation type="journal article" date="2018" name="IMA Fungus">
        <title>IMA Genome-F 10: Nine draft genome sequences of Claviceps purpurea s.lat., including C. arundinis, C. humidiphila, and C. cf. spartinae, pseudomolecules for the pitch canker pathogen Fusarium circinatum, draft genome of Davidsoniella eucalypti, Grosmannia galeiformis, Quambalaria eucalypti, and Teratosphaeria destructans.</title>
        <authorList>
            <person name="Wingfield B.D."/>
            <person name="Liu M."/>
            <person name="Nguyen H.D."/>
            <person name="Lane F.A."/>
            <person name="Morgan S.W."/>
            <person name="De Vos L."/>
            <person name="Wilken P.M."/>
            <person name="Duong T.A."/>
            <person name="Aylward J."/>
            <person name="Coetzee M.P."/>
            <person name="Dadej K."/>
            <person name="De Beer Z.W."/>
            <person name="Findlay W."/>
            <person name="Havenga M."/>
            <person name="Kolarik M."/>
            <person name="Menzies J.G."/>
            <person name="Naidoo K."/>
            <person name="Pochopski O."/>
            <person name="Shoukouhi P."/>
            <person name="Santana Q.C."/>
            <person name="Seifert K.A."/>
            <person name="Soal N."/>
            <person name="Steenkamp E.T."/>
            <person name="Tatham C.T."/>
            <person name="van der Nest M.A."/>
            <person name="Wingfield M.J."/>
        </authorList>
    </citation>
    <scope>NUCLEOTIDE SEQUENCE [LARGE SCALE GENOMIC DNA]</scope>
    <source>
        <strain evidence="3">CMW44962</strain>
    </source>
</reference>
<feature type="transmembrane region" description="Helical" evidence="2">
    <location>
        <begin position="91"/>
        <end position="112"/>
    </location>
</feature>
<feature type="compositionally biased region" description="Polar residues" evidence="1">
    <location>
        <begin position="429"/>
        <end position="440"/>
    </location>
</feature>
<evidence type="ECO:0000313" key="3">
    <source>
        <dbReference type="EMBL" id="KAH9826064.1"/>
    </source>
</evidence>
<keyword evidence="2" id="KW-1133">Transmembrane helix</keyword>
<reference evidence="3 4" key="2">
    <citation type="journal article" date="2021" name="Curr. Genet.">
        <title>Genetic response to nitrogen starvation in the aggressive Eucalyptus foliar pathogen Teratosphaeria destructans.</title>
        <authorList>
            <person name="Havenga M."/>
            <person name="Wingfield B.D."/>
            <person name="Wingfield M.J."/>
            <person name="Dreyer L.L."/>
            <person name="Roets F."/>
            <person name="Aylward J."/>
        </authorList>
    </citation>
    <scope>NUCLEOTIDE SEQUENCE [LARGE SCALE GENOMIC DNA]</scope>
    <source>
        <strain evidence="3">CMW44962</strain>
    </source>
</reference>
<protein>
    <submittedName>
        <fullName evidence="3">Uncharacterized protein</fullName>
    </submittedName>
</protein>
<sequence length="518" mass="55920">MALIRDAFAAATGSAESTTTSHAAATHTATATPSSSHVLSTGLSATTNAYLEATLHPSLLLAAEALLQHAAIFGVLFFLRGFSVKRTLDLHYLSIIFALSLMAIPVVFVLNLDVDSTKLLVFLEHDAIEALVAIRVLAPANLITRRGGAIIFACWCGLIILTIPVVLNKQMGNHGTTIVAWTSFFTNLSITIAGLHLVRKWAVNARTSHKSHRHSRMPVITHFHHRIYRAEALAGLGFVMHGSVAMIVAPIFTLVRYKSTNPKALAYGWVAVFLASLVSFALATPVAALFMSNLDWCIRRKKEYFPGQVEWFEEADAMHYLAQKVDEAEKLSLARSPADIEGSLYNSVVEPSSATTGASGHSRDSSFTSPPGAVGVGGSSIRAGGGSRYYSQFPPQRSRAQTLRTIADENVVRSGSPASAPTASRFPVNPSSTSPTTKTDWNAIPLDTLSEVPRAGTPDSLRSPASRIGTPLLTRVLTPVQVAEVPKEQSPIQVRAPKPQRRPSSRVWFREKGMEPLE</sequence>
<feature type="compositionally biased region" description="Basic and acidic residues" evidence="1">
    <location>
        <begin position="508"/>
        <end position="518"/>
    </location>
</feature>
<organism evidence="3 4">
    <name type="scientific">Teratosphaeria destructans</name>
    <dbReference type="NCBI Taxonomy" id="418781"/>
    <lineage>
        <taxon>Eukaryota</taxon>
        <taxon>Fungi</taxon>
        <taxon>Dikarya</taxon>
        <taxon>Ascomycota</taxon>
        <taxon>Pezizomycotina</taxon>
        <taxon>Dothideomycetes</taxon>
        <taxon>Dothideomycetidae</taxon>
        <taxon>Mycosphaerellales</taxon>
        <taxon>Teratosphaeriaceae</taxon>
        <taxon>Teratosphaeria</taxon>
    </lineage>
</organism>
<evidence type="ECO:0000256" key="2">
    <source>
        <dbReference type="SAM" id="Phobius"/>
    </source>
</evidence>
<comment type="caution">
    <text evidence="3">The sequence shown here is derived from an EMBL/GenBank/DDBJ whole genome shotgun (WGS) entry which is preliminary data.</text>
</comment>
<feature type="transmembrane region" description="Helical" evidence="2">
    <location>
        <begin position="267"/>
        <end position="291"/>
    </location>
</feature>
<feature type="region of interest" description="Disordered" evidence="1">
    <location>
        <begin position="410"/>
        <end position="441"/>
    </location>
</feature>
<feature type="transmembrane region" description="Helical" evidence="2">
    <location>
        <begin position="59"/>
        <end position="79"/>
    </location>
</feature>
<evidence type="ECO:0000313" key="4">
    <source>
        <dbReference type="Proteomes" id="UP001138500"/>
    </source>
</evidence>
<dbReference type="OrthoDB" id="3647319at2759"/>
<proteinExistence type="predicted"/>
<feature type="transmembrane region" description="Helical" evidence="2">
    <location>
        <begin position="179"/>
        <end position="198"/>
    </location>
</feature>
<keyword evidence="2" id="KW-0812">Transmembrane</keyword>
<feature type="transmembrane region" description="Helical" evidence="2">
    <location>
        <begin position="232"/>
        <end position="255"/>
    </location>
</feature>
<name>A0A9W7SP82_9PEZI</name>
<accession>A0A9W7SP82</accession>
<feature type="transmembrane region" description="Helical" evidence="2">
    <location>
        <begin position="149"/>
        <end position="167"/>
    </location>
</feature>
<feature type="region of interest" description="Disordered" evidence="1">
    <location>
        <begin position="484"/>
        <end position="518"/>
    </location>
</feature>
<dbReference type="EMBL" id="RIBY02002039">
    <property type="protein sequence ID" value="KAH9826064.1"/>
    <property type="molecule type" value="Genomic_DNA"/>
</dbReference>
<keyword evidence="4" id="KW-1185">Reference proteome</keyword>
<feature type="region of interest" description="Disordered" evidence="1">
    <location>
        <begin position="351"/>
        <end position="380"/>
    </location>
</feature>